<keyword evidence="5 7" id="KW-0949">S-adenosyl-L-methionine</keyword>
<comment type="caution">
    <text evidence="11">The sequence shown here is derived from an EMBL/GenBank/DDBJ whole genome shotgun (WGS) entry which is preliminary data.</text>
</comment>
<evidence type="ECO:0000256" key="2">
    <source>
        <dbReference type="ARBA" id="ARBA00022552"/>
    </source>
</evidence>
<evidence type="ECO:0000313" key="11">
    <source>
        <dbReference type="EMBL" id="OGZ41377.1"/>
    </source>
</evidence>
<keyword evidence="6 7" id="KW-0694">RNA-binding</keyword>
<evidence type="ECO:0000256" key="8">
    <source>
        <dbReference type="PROSITE-ProRule" id="PRU01026"/>
    </source>
</evidence>
<evidence type="ECO:0000256" key="3">
    <source>
        <dbReference type="ARBA" id="ARBA00022603"/>
    </source>
</evidence>
<dbReference type="InterPro" id="IPR011530">
    <property type="entry name" value="rRNA_adenine_dimethylase"/>
</dbReference>
<dbReference type="SMART" id="SM00650">
    <property type="entry name" value="rADc"/>
    <property type="match status" value="1"/>
</dbReference>
<proteinExistence type="inferred from homology"/>
<feature type="binding site" evidence="7 8">
    <location>
        <position position="170"/>
    </location>
    <ligand>
        <name>S-adenosyl-L-methionine</name>
        <dbReference type="ChEBI" id="CHEBI:59789"/>
    </ligand>
</feature>
<dbReference type="EMBL" id="MHNF01000013">
    <property type="protein sequence ID" value="OGZ41377.1"/>
    <property type="molecule type" value="Genomic_DNA"/>
</dbReference>
<dbReference type="GO" id="GO:0052908">
    <property type="term" value="F:16S rRNA (adenine(1518)-N(6)/adenine(1519)-N(6))-dimethyltransferase activity"/>
    <property type="evidence" value="ECO:0007669"/>
    <property type="project" value="UniProtKB-EC"/>
</dbReference>
<dbReference type="EC" id="2.1.1.182" evidence="7"/>
<dbReference type="InterPro" id="IPR001737">
    <property type="entry name" value="KsgA/Erm"/>
</dbReference>
<protein>
    <recommendedName>
        <fullName evidence="7">Ribosomal RNA small subunit methyltransferase A</fullName>
        <ecNumber evidence="7">2.1.1.182</ecNumber>
    </recommendedName>
    <alternativeName>
        <fullName evidence="7">16S rRNA (adenine(1518)-N(6)/adenine(1519)-N(6))-dimethyltransferase</fullName>
    </alternativeName>
    <alternativeName>
        <fullName evidence="7">16S rRNA dimethyladenosine transferase</fullName>
    </alternativeName>
    <alternativeName>
        <fullName evidence="7">16S rRNA dimethylase</fullName>
    </alternativeName>
    <alternativeName>
        <fullName evidence="7">S-adenosylmethionine-6-N', N'-adenosyl(rRNA) dimethyltransferase</fullName>
    </alternativeName>
</protein>
<comment type="function">
    <text evidence="7">Specifically dimethylates two adjacent adenosines (A1518 and A1519) in the loop of a conserved hairpin near the 3'-end of 16S rRNA in the 30S particle. May play a critical role in biogenesis of 30S subunits.</text>
</comment>
<organism evidence="11 12">
    <name type="scientific">Candidatus Portnoybacteria bacterium RIFCSPLOWO2_02_FULL_39_11</name>
    <dbReference type="NCBI Taxonomy" id="1802001"/>
    <lineage>
        <taxon>Bacteria</taxon>
        <taxon>Candidatus Portnoyibacteriota</taxon>
    </lineage>
</organism>
<evidence type="ECO:0000259" key="10">
    <source>
        <dbReference type="SMART" id="SM00650"/>
    </source>
</evidence>
<keyword evidence="3 7" id="KW-0489">Methyltransferase</keyword>
<evidence type="ECO:0000256" key="5">
    <source>
        <dbReference type="ARBA" id="ARBA00022691"/>
    </source>
</evidence>
<feature type="region of interest" description="Disordered" evidence="9">
    <location>
        <begin position="115"/>
        <end position="152"/>
    </location>
</feature>
<keyword evidence="1 7" id="KW-0963">Cytoplasm</keyword>
<name>A0A1G2FU99_9BACT</name>
<feature type="domain" description="Ribosomal RNA adenine methylase transferase N-terminal" evidence="10">
    <location>
        <begin position="32"/>
        <end position="253"/>
    </location>
</feature>
<feature type="binding site" evidence="7 8">
    <location>
        <position position="100"/>
    </location>
    <ligand>
        <name>S-adenosyl-L-methionine</name>
        <dbReference type="ChEBI" id="CHEBI:59789"/>
    </ligand>
</feature>
<evidence type="ECO:0000256" key="4">
    <source>
        <dbReference type="ARBA" id="ARBA00022679"/>
    </source>
</evidence>
<dbReference type="Gene3D" id="1.10.8.100">
    <property type="entry name" value="Ribosomal RNA adenine dimethylase-like, domain 2"/>
    <property type="match status" value="1"/>
</dbReference>
<dbReference type="Gene3D" id="3.40.50.150">
    <property type="entry name" value="Vaccinia Virus protein VP39"/>
    <property type="match status" value="1"/>
</dbReference>
<dbReference type="InterPro" id="IPR020596">
    <property type="entry name" value="rRNA_Ade_Mease_Trfase_CS"/>
</dbReference>
<dbReference type="Proteomes" id="UP000177126">
    <property type="component" value="Unassembled WGS sequence"/>
</dbReference>
<dbReference type="GO" id="GO:0005829">
    <property type="term" value="C:cytosol"/>
    <property type="evidence" value="ECO:0007669"/>
    <property type="project" value="TreeGrafter"/>
</dbReference>
<accession>A0A1G2FU99</accession>
<evidence type="ECO:0000256" key="7">
    <source>
        <dbReference type="HAMAP-Rule" id="MF_00607"/>
    </source>
</evidence>
<reference evidence="11 12" key="1">
    <citation type="journal article" date="2016" name="Nat. Commun.">
        <title>Thousands of microbial genomes shed light on interconnected biogeochemical processes in an aquifer system.</title>
        <authorList>
            <person name="Anantharaman K."/>
            <person name="Brown C.T."/>
            <person name="Hug L.A."/>
            <person name="Sharon I."/>
            <person name="Castelle C.J."/>
            <person name="Probst A.J."/>
            <person name="Thomas B.C."/>
            <person name="Singh A."/>
            <person name="Wilkins M.J."/>
            <person name="Karaoz U."/>
            <person name="Brodie E.L."/>
            <person name="Williams K.H."/>
            <person name="Hubbard S.S."/>
            <person name="Banfield J.F."/>
        </authorList>
    </citation>
    <scope>NUCLEOTIDE SEQUENCE [LARGE SCALE GENOMIC DNA]</scope>
</reference>
<feature type="binding site" evidence="7 8">
    <location>
        <position position="73"/>
    </location>
    <ligand>
        <name>S-adenosyl-L-methionine</name>
        <dbReference type="ChEBI" id="CHEBI:59789"/>
    </ligand>
</feature>
<dbReference type="InterPro" id="IPR029063">
    <property type="entry name" value="SAM-dependent_MTases_sf"/>
</dbReference>
<dbReference type="HAMAP" id="MF_00607">
    <property type="entry name" value="16SrRNA_methyltr_A"/>
    <property type="match status" value="1"/>
</dbReference>
<dbReference type="CDD" id="cd02440">
    <property type="entry name" value="AdoMet_MTases"/>
    <property type="match status" value="1"/>
</dbReference>
<comment type="similarity">
    <text evidence="7">Belongs to the class I-like SAM-binding methyltransferase superfamily. rRNA adenine N(6)-methyltransferase family. RsmA subfamily.</text>
</comment>
<feature type="binding site" evidence="7 8">
    <location>
        <position position="52"/>
    </location>
    <ligand>
        <name>S-adenosyl-L-methionine</name>
        <dbReference type="ChEBI" id="CHEBI:59789"/>
    </ligand>
</feature>
<sequence length="369" mass="40959">MPYKKIPQQSSEKKNIYPNKLMGQNFLRDKNVLNKIVAAANLTTKDNVLEIGPGLGVLTRELAKRAGRVVAVEKDRKSAQKLKEQLAEEKVENVEIVEGDILKFSIFHPSGGRPQDDNFQFSNKKNSNPLNPPLQGGQESTPLAQKLSPSTPLTQRGVGGLNHPYKVVANIPYYLTSHLIRLLLESANPPTDIILMIQKEVARRICSKPPYMSLLALSVQFYAEVKIIATVSKNSFWPKPEVDSAIIKITPRQWGHPDPAVAGEGSPANANRTFVQDSSVEFTPHSDAGPQNDKINTENFFRVLRAGFSHPRKQLLNNLSSGLAIPRDQIAAILQTAGLAPEQRAETLSVKDWIKLTKLFFYQTSDKKP</sequence>
<dbReference type="AlphaFoldDB" id="A0A1G2FU99"/>
<dbReference type="PANTHER" id="PTHR11727:SF7">
    <property type="entry name" value="DIMETHYLADENOSINE TRANSFERASE-RELATED"/>
    <property type="match status" value="1"/>
</dbReference>
<evidence type="ECO:0000256" key="1">
    <source>
        <dbReference type="ARBA" id="ARBA00022490"/>
    </source>
</evidence>
<dbReference type="PANTHER" id="PTHR11727">
    <property type="entry name" value="DIMETHYLADENOSINE TRANSFERASE"/>
    <property type="match status" value="1"/>
</dbReference>
<dbReference type="PROSITE" id="PS01131">
    <property type="entry name" value="RRNA_A_DIMETH"/>
    <property type="match status" value="1"/>
</dbReference>
<evidence type="ECO:0000256" key="6">
    <source>
        <dbReference type="ARBA" id="ARBA00022884"/>
    </source>
</evidence>
<dbReference type="InterPro" id="IPR020598">
    <property type="entry name" value="rRNA_Ade_methylase_Trfase_N"/>
</dbReference>
<feature type="binding site" evidence="7 8">
    <location>
        <position position="27"/>
    </location>
    <ligand>
        <name>S-adenosyl-L-methionine</name>
        <dbReference type="ChEBI" id="CHEBI:59789"/>
    </ligand>
</feature>
<dbReference type="SUPFAM" id="SSF53335">
    <property type="entry name" value="S-adenosyl-L-methionine-dependent methyltransferases"/>
    <property type="match status" value="1"/>
</dbReference>
<gene>
    <name evidence="7" type="primary">rsmA</name>
    <name evidence="7" type="synonym">ksgA</name>
    <name evidence="11" type="ORF">A3B04_00135</name>
</gene>
<feature type="compositionally biased region" description="Polar residues" evidence="9">
    <location>
        <begin position="137"/>
        <end position="152"/>
    </location>
</feature>
<dbReference type="InterPro" id="IPR023165">
    <property type="entry name" value="rRNA_Ade_diMease-like_C"/>
</dbReference>
<dbReference type="GO" id="GO:0003723">
    <property type="term" value="F:RNA binding"/>
    <property type="evidence" value="ECO:0007669"/>
    <property type="project" value="UniProtKB-UniRule"/>
</dbReference>
<comment type="subcellular location">
    <subcellularLocation>
        <location evidence="7">Cytoplasm</location>
    </subcellularLocation>
</comment>
<feature type="binding site" evidence="7 8">
    <location>
        <position position="25"/>
    </location>
    <ligand>
        <name>S-adenosyl-L-methionine</name>
        <dbReference type="ChEBI" id="CHEBI:59789"/>
    </ligand>
</feature>
<keyword evidence="4 7" id="KW-0808">Transferase</keyword>
<evidence type="ECO:0000256" key="9">
    <source>
        <dbReference type="SAM" id="MobiDB-lite"/>
    </source>
</evidence>
<dbReference type="Pfam" id="PF00398">
    <property type="entry name" value="RrnaAD"/>
    <property type="match status" value="1"/>
</dbReference>
<dbReference type="PROSITE" id="PS51689">
    <property type="entry name" value="SAM_RNA_A_N6_MT"/>
    <property type="match status" value="1"/>
</dbReference>
<keyword evidence="2 7" id="KW-0698">rRNA processing</keyword>
<comment type="catalytic activity">
    <reaction evidence="7">
        <text>adenosine(1518)/adenosine(1519) in 16S rRNA + 4 S-adenosyl-L-methionine = N(6)-dimethyladenosine(1518)/N(6)-dimethyladenosine(1519) in 16S rRNA + 4 S-adenosyl-L-homocysteine + 4 H(+)</text>
        <dbReference type="Rhea" id="RHEA:19609"/>
        <dbReference type="Rhea" id="RHEA-COMP:10232"/>
        <dbReference type="Rhea" id="RHEA-COMP:10233"/>
        <dbReference type="ChEBI" id="CHEBI:15378"/>
        <dbReference type="ChEBI" id="CHEBI:57856"/>
        <dbReference type="ChEBI" id="CHEBI:59789"/>
        <dbReference type="ChEBI" id="CHEBI:74411"/>
        <dbReference type="ChEBI" id="CHEBI:74493"/>
        <dbReference type="EC" id="2.1.1.182"/>
    </reaction>
</comment>
<evidence type="ECO:0000313" key="12">
    <source>
        <dbReference type="Proteomes" id="UP000177126"/>
    </source>
</evidence>